<dbReference type="EMBL" id="FRCF01000003">
    <property type="protein sequence ID" value="SHL86437.1"/>
    <property type="molecule type" value="Genomic_DNA"/>
</dbReference>
<protein>
    <submittedName>
        <fullName evidence="7">CRP/FNR family transcriptional regulator, anaerobic regulatory protein</fullName>
    </submittedName>
</protein>
<keyword evidence="2" id="KW-0238">DNA-binding</keyword>
<name>A0A1M7E406_9BACL</name>
<dbReference type="AlphaFoldDB" id="A0A1M7E406"/>
<dbReference type="SUPFAM" id="SSF51206">
    <property type="entry name" value="cAMP-binding domain-like"/>
    <property type="match status" value="1"/>
</dbReference>
<dbReference type="GO" id="GO:0003700">
    <property type="term" value="F:DNA-binding transcription factor activity"/>
    <property type="evidence" value="ECO:0007669"/>
    <property type="project" value="TreeGrafter"/>
</dbReference>
<dbReference type="SUPFAM" id="SSF46785">
    <property type="entry name" value="Winged helix' DNA-binding domain"/>
    <property type="match status" value="1"/>
</dbReference>
<dbReference type="InterPro" id="IPR036390">
    <property type="entry name" value="WH_DNA-bd_sf"/>
</dbReference>
<dbReference type="PROSITE" id="PS51063">
    <property type="entry name" value="HTH_CRP_2"/>
    <property type="match status" value="1"/>
</dbReference>
<evidence type="ECO:0000259" key="6">
    <source>
        <dbReference type="PROSITE" id="PS51063"/>
    </source>
</evidence>
<dbReference type="Gene3D" id="2.60.120.10">
    <property type="entry name" value="Jelly Rolls"/>
    <property type="match status" value="1"/>
</dbReference>
<dbReference type="CDD" id="cd00038">
    <property type="entry name" value="CAP_ED"/>
    <property type="match status" value="1"/>
</dbReference>
<dbReference type="Pfam" id="PF00027">
    <property type="entry name" value="cNMP_binding"/>
    <property type="match status" value="1"/>
</dbReference>
<evidence type="ECO:0000256" key="3">
    <source>
        <dbReference type="ARBA" id="ARBA00023159"/>
    </source>
</evidence>
<evidence type="ECO:0000256" key="4">
    <source>
        <dbReference type="ARBA" id="ARBA00023163"/>
    </source>
</evidence>
<gene>
    <name evidence="7" type="ORF">SAMN02745189_01091</name>
</gene>
<dbReference type="GO" id="GO:0005829">
    <property type="term" value="C:cytosol"/>
    <property type="evidence" value="ECO:0007669"/>
    <property type="project" value="TreeGrafter"/>
</dbReference>
<sequence length="215" mass="24752">MKLKGHQLCVSKVPIFAHLDDDELVEVFAKINTSHLKKGDYLYMAGDTNESLSVLHRGRVRIYRLNPEGKEQLVRVLGHADFTGEISLFNDENIHESYAEVMEDAQVCTISRNDIYELMQKYPNIAIKIIESFAERLDESESLTTNISLLSSLERLEEYIRTHAEGEELKLKMPKKDLASYLSMQPETLTRNFKRLEAEGALKRIDNKTYEIISL</sequence>
<keyword evidence="3" id="KW-0010">Activator</keyword>
<organism evidence="7 8">
    <name type="scientific">Lacicoccus alkaliphilus DSM 16010</name>
    <dbReference type="NCBI Taxonomy" id="1123231"/>
    <lineage>
        <taxon>Bacteria</taxon>
        <taxon>Bacillati</taxon>
        <taxon>Bacillota</taxon>
        <taxon>Bacilli</taxon>
        <taxon>Bacillales</taxon>
        <taxon>Salinicoccaceae</taxon>
        <taxon>Lacicoccus</taxon>
    </lineage>
</organism>
<dbReference type="Gene3D" id="1.10.10.10">
    <property type="entry name" value="Winged helix-like DNA-binding domain superfamily/Winged helix DNA-binding domain"/>
    <property type="match status" value="1"/>
</dbReference>
<proteinExistence type="predicted"/>
<dbReference type="Proteomes" id="UP000184206">
    <property type="component" value="Unassembled WGS sequence"/>
</dbReference>
<dbReference type="PANTHER" id="PTHR24567">
    <property type="entry name" value="CRP FAMILY TRANSCRIPTIONAL REGULATORY PROTEIN"/>
    <property type="match status" value="1"/>
</dbReference>
<feature type="domain" description="HTH crp-type" evidence="6">
    <location>
        <begin position="150"/>
        <end position="215"/>
    </location>
</feature>
<dbReference type="InterPro" id="IPR000595">
    <property type="entry name" value="cNMP-bd_dom"/>
</dbReference>
<keyword evidence="1" id="KW-0805">Transcription regulation</keyword>
<dbReference type="GO" id="GO:0003677">
    <property type="term" value="F:DNA binding"/>
    <property type="evidence" value="ECO:0007669"/>
    <property type="project" value="UniProtKB-KW"/>
</dbReference>
<dbReference type="RefSeq" id="WP_072709174.1">
    <property type="nucleotide sequence ID" value="NZ_FRCF01000003.1"/>
</dbReference>
<keyword evidence="4" id="KW-0804">Transcription</keyword>
<dbReference type="InterPro" id="IPR012318">
    <property type="entry name" value="HTH_CRP"/>
</dbReference>
<dbReference type="STRING" id="1123231.SAMN02745189_01091"/>
<dbReference type="InterPro" id="IPR018490">
    <property type="entry name" value="cNMP-bd_dom_sf"/>
</dbReference>
<dbReference type="SMART" id="SM00100">
    <property type="entry name" value="cNMP"/>
    <property type="match status" value="1"/>
</dbReference>
<dbReference type="SMART" id="SM00419">
    <property type="entry name" value="HTH_CRP"/>
    <property type="match status" value="1"/>
</dbReference>
<dbReference type="InterPro" id="IPR036388">
    <property type="entry name" value="WH-like_DNA-bd_sf"/>
</dbReference>
<dbReference type="PANTHER" id="PTHR24567:SF26">
    <property type="entry name" value="REGULATORY PROTEIN YEIL"/>
    <property type="match status" value="1"/>
</dbReference>
<evidence type="ECO:0000256" key="2">
    <source>
        <dbReference type="ARBA" id="ARBA00023125"/>
    </source>
</evidence>
<reference evidence="7 8" key="1">
    <citation type="submission" date="2016-11" db="EMBL/GenBank/DDBJ databases">
        <authorList>
            <person name="Jaros S."/>
            <person name="Januszkiewicz K."/>
            <person name="Wedrychowicz H."/>
        </authorList>
    </citation>
    <scope>NUCLEOTIDE SEQUENCE [LARGE SCALE GENOMIC DNA]</scope>
    <source>
        <strain evidence="7 8">DSM 16010</strain>
    </source>
</reference>
<dbReference type="OrthoDB" id="9798104at2"/>
<dbReference type="Pfam" id="PF13545">
    <property type="entry name" value="HTH_Crp_2"/>
    <property type="match status" value="1"/>
</dbReference>
<dbReference type="InterPro" id="IPR050397">
    <property type="entry name" value="Env_Response_Regulators"/>
</dbReference>
<evidence type="ECO:0000313" key="8">
    <source>
        <dbReference type="Proteomes" id="UP000184206"/>
    </source>
</evidence>
<keyword evidence="8" id="KW-1185">Reference proteome</keyword>
<dbReference type="InterPro" id="IPR014710">
    <property type="entry name" value="RmlC-like_jellyroll"/>
</dbReference>
<feature type="domain" description="Cyclic nucleotide-binding" evidence="5">
    <location>
        <begin position="15"/>
        <end position="136"/>
    </location>
</feature>
<accession>A0A1M7E406</accession>
<evidence type="ECO:0000313" key="7">
    <source>
        <dbReference type="EMBL" id="SHL86437.1"/>
    </source>
</evidence>
<evidence type="ECO:0000256" key="1">
    <source>
        <dbReference type="ARBA" id="ARBA00023015"/>
    </source>
</evidence>
<evidence type="ECO:0000259" key="5">
    <source>
        <dbReference type="PROSITE" id="PS50042"/>
    </source>
</evidence>
<dbReference type="PROSITE" id="PS50042">
    <property type="entry name" value="CNMP_BINDING_3"/>
    <property type="match status" value="1"/>
</dbReference>